<dbReference type="InterPro" id="IPR001313">
    <property type="entry name" value="Pumilio_RNA-bd_rpt"/>
</dbReference>
<dbReference type="Proteomes" id="UP000699462">
    <property type="component" value="Unassembled WGS sequence"/>
</dbReference>
<name>A0A8T0D9J1_9TREM</name>
<evidence type="ECO:0000313" key="3">
    <source>
        <dbReference type="Proteomes" id="UP000699462"/>
    </source>
</evidence>
<accession>A0A8T0D9J1</accession>
<dbReference type="OrthoDB" id="9987665at2759"/>
<dbReference type="Gene3D" id="1.25.10.10">
    <property type="entry name" value="Leucine-rich Repeat Variant"/>
    <property type="match status" value="1"/>
</dbReference>
<evidence type="ECO:0000256" key="1">
    <source>
        <dbReference type="ARBA" id="ARBA00022737"/>
    </source>
</evidence>
<comment type="caution">
    <text evidence="2">The sequence shown here is derived from an EMBL/GenBank/DDBJ whole genome shotgun (WGS) entry which is preliminary data.</text>
</comment>
<protein>
    <submittedName>
        <fullName evidence="2">Uncharacterized protein</fullName>
    </submittedName>
</protein>
<proteinExistence type="predicted"/>
<dbReference type="InterPro" id="IPR011989">
    <property type="entry name" value="ARM-like"/>
</dbReference>
<keyword evidence="3" id="KW-1185">Reference proteome</keyword>
<dbReference type="SUPFAM" id="SSF48371">
    <property type="entry name" value="ARM repeat"/>
    <property type="match status" value="1"/>
</dbReference>
<organism evidence="2 3">
    <name type="scientific">Paragonimus westermani</name>
    <dbReference type="NCBI Taxonomy" id="34504"/>
    <lineage>
        <taxon>Eukaryota</taxon>
        <taxon>Metazoa</taxon>
        <taxon>Spiralia</taxon>
        <taxon>Lophotrochozoa</taxon>
        <taxon>Platyhelminthes</taxon>
        <taxon>Trematoda</taxon>
        <taxon>Digenea</taxon>
        <taxon>Plagiorchiida</taxon>
        <taxon>Troglotremata</taxon>
        <taxon>Troglotrematidae</taxon>
        <taxon>Paragonimus</taxon>
    </lineage>
</organism>
<dbReference type="EMBL" id="JTDF01008499">
    <property type="protein sequence ID" value="KAF8564513.1"/>
    <property type="molecule type" value="Genomic_DNA"/>
</dbReference>
<reference evidence="2 3" key="1">
    <citation type="submission" date="2019-07" db="EMBL/GenBank/DDBJ databases">
        <title>Annotation for the trematode Paragonimus westermani.</title>
        <authorList>
            <person name="Choi Y.-J."/>
        </authorList>
    </citation>
    <scope>NUCLEOTIDE SEQUENCE [LARGE SCALE GENOMIC DNA]</scope>
    <source>
        <strain evidence="2">180907_Pwestermani</strain>
    </source>
</reference>
<dbReference type="AlphaFoldDB" id="A0A8T0D9J1"/>
<evidence type="ECO:0000313" key="2">
    <source>
        <dbReference type="EMBL" id="KAF8564513.1"/>
    </source>
</evidence>
<dbReference type="InterPro" id="IPR016024">
    <property type="entry name" value="ARM-type_fold"/>
</dbReference>
<keyword evidence="1" id="KW-0677">Repeat</keyword>
<dbReference type="Pfam" id="PF22493">
    <property type="entry name" value="PUF_NOP9"/>
    <property type="match status" value="1"/>
</dbReference>
<sequence>MGRVDLSTCKYYEDRSRMLTNITEPDEKCAFIFQTFLAFQKDGCSITDSPSVCRALEELLPISNVECLVVLLKTLSKNWHTVINSKFGHHLLQKALLKCLDEPFCTDPLIRDFVSSFLQHVSLNLDSYIEAPFARFTLRLYPQLVAGVRLEKDVITNAYSVECVRICQPFETNYADILDKLVNSFLLASEVYCML</sequence>
<dbReference type="GO" id="GO:0003723">
    <property type="term" value="F:RNA binding"/>
    <property type="evidence" value="ECO:0007669"/>
    <property type="project" value="InterPro"/>
</dbReference>
<gene>
    <name evidence="2" type="ORF">P879_11088</name>
</gene>